<dbReference type="CDD" id="cd01335">
    <property type="entry name" value="Radical_SAM"/>
    <property type="match status" value="1"/>
</dbReference>
<comment type="function">
    <text evidence="13">Involved in the heme biosynthesis. Catalyzes the anaerobic oxidative decarboxylation of propionate groups of rings A and B of coproporphyrinogen III to yield the vinyl groups in protoporphyrinogen IX.</text>
</comment>
<proteinExistence type="inferred from homology"/>
<reference evidence="19" key="1">
    <citation type="submission" date="2016-01" db="EMBL/GenBank/DDBJ databases">
        <authorList>
            <person name="Peeters C."/>
        </authorList>
    </citation>
    <scope>NUCLEOTIDE SEQUENCE [LARGE SCALE GENOMIC DNA]</scope>
    <source>
        <strain evidence="19">LMG 29326</strain>
    </source>
</reference>
<feature type="binding site" evidence="16">
    <location>
        <position position="114"/>
    </location>
    <ligand>
        <name>S-adenosyl-L-methionine</name>
        <dbReference type="ChEBI" id="CHEBI:59789"/>
        <label>1</label>
    </ligand>
</feature>
<dbReference type="STRING" id="1777144.AWB83_02091"/>
<keyword evidence="12 15" id="KW-0627">Porphyrin biosynthesis</keyword>
<evidence type="ECO:0000256" key="11">
    <source>
        <dbReference type="ARBA" id="ARBA00023014"/>
    </source>
</evidence>
<name>A0A158AN47_9BURK</name>
<dbReference type="GO" id="GO:0005737">
    <property type="term" value="C:cytoplasm"/>
    <property type="evidence" value="ECO:0007669"/>
    <property type="project" value="UniProtKB-SubCell"/>
</dbReference>
<dbReference type="Gene3D" id="3.80.30.20">
    <property type="entry name" value="tm_1862 like domain"/>
    <property type="match status" value="1"/>
</dbReference>
<feature type="binding site" evidence="16">
    <location>
        <begin position="69"/>
        <end position="71"/>
    </location>
    <ligand>
        <name>S-adenosyl-L-methionine</name>
        <dbReference type="ChEBI" id="CHEBI:59789"/>
        <label>2</label>
    </ligand>
</feature>
<dbReference type="InterPro" id="IPR034505">
    <property type="entry name" value="Coproporphyrinogen-III_oxidase"/>
</dbReference>
<dbReference type="SFLD" id="SFLDS00029">
    <property type="entry name" value="Radical_SAM"/>
    <property type="match status" value="1"/>
</dbReference>
<feature type="binding site" evidence="16">
    <location>
        <position position="333"/>
    </location>
    <ligand>
        <name>S-adenosyl-L-methionine</name>
        <dbReference type="ChEBI" id="CHEBI:59789"/>
        <label>1</label>
    </ligand>
</feature>
<evidence type="ECO:0000256" key="8">
    <source>
        <dbReference type="ARBA" id="ARBA00022723"/>
    </source>
</evidence>
<dbReference type="PIRSF" id="PIRSF000167">
    <property type="entry name" value="HemN"/>
    <property type="match status" value="1"/>
</dbReference>
<sequence>MTPAAPLFRPDLLTRYDAHGPRYTSYPTAVQFTDSFDTAHYRAAARNGGATADLSLYFHIPFCDTVCFYCGCNKVATKNRAHARPYLDRMKRELAMQAALFDTARPVTQLHWGGGTPTFLSHAEMAELMSATARHFNLVPDERAEYSIEVDPREASAQTITLLRELGFNRLSLGVQDFDERVQRAVNRIQPRAMTETVLDAARKQGFKSVSVDLIYGLPHQSVESFARTLDAIIDLAPDRVSVFGYAHMPTLFKMQRQIDESALPSPAVRLAILERVIARMREAGYVYIGMDHFALPGDELARAFEAGTLQRNFQGYSTHADCDLIGIGASSIGKVGDVYAQNARELADYAAAIDAGELAIARGVRLSADDALRRDIIMRLMCGGELRFDDVGEAHGIEFSAAFSGELARLAPMADDGLIDLSRDAIRVLPAGRMLVRNVASVFDRYLGQASLRRFSRTI</sequence>
<accession>A0A158AN47</accession>
<evidence type="ECO:0000256" key="17">
    <source>
        <dbReference type="PIRSR" id="PIRSR000167-2"/>
    </source>
</evidence>
<comment type="similarity">
    <text evidence="3 15">Belongs to the anaerobic coproporphyrinogen-III oxidase family.</text>
</comment>
<evidence type="ECO:0000256" key="10">
    <source>
        <dbReference type="ARBA" id="ARBA00023004"/>
    </source>
</evidence>
<evidence type="ECO:0000256" key="9">
    <source>
        <dbReference type="ARBA" id="ARBA00023002"/>
    </source>
</evidence>
<dbReference type="RefSeq" id="WP_087044984.1">
    <property type="nucleotide sequence ID" value="NZ_FCOB02000008.1"/>
</dbReference>
<dbReference type="InterPro" id="IPR023404">
    <property type="entry name" value="rSAM_horseshoe"/>
</dbReference>
<dbReference type="AlphaFoldDB" id="A0A158AN47"/>
<feature type="binding site" evidence="17">
    <location>
        <position position="63"/>
    </location>
    <ligand>
        <name>[4Fe-4S] cluster</name>
        <dbReference type="ChEBI" id="CHEBI:49883"/>
        <note>4Fe-4S-S-AdoMet</note>
    </ligand>
</feature>
<dbReference type="PROSITE" id="PS51918">
    <property type="entry name" value="RADICAL_SAM"/>
    <property type="match status" value="1"/>
</dbReference>
<dbReference type="EMBL" id="FCOB02000008">
    <property type="protein sequence ID" value="SAK59328.1"/>
    <property type="molecule type" value="Genomic_DNA"/>
</dbReference>
<dbReference type="InterPro" id="IPR004558">
    <property type="entry name" value="Coprogen_oxidase_HemN"/>
</dbReference>
<comment type="subunit">
    <text evidence="4">Monomer.</text>
</comment>
<evidence type="ECO:0000256" key="16">
    <source>
        <dbReference type="PIRSR" id="PIRSR000167-1"/>
    </source>
</evidence>
<keyword evidence="8 15" id="KW-0479">Metal-binding</keyword>
<keyword evidence="5 15" id="KW-0004">4Fe-4S</keyword>
<evidence type="ECO:0000256" key="14">
    <source>
        <dbReference type="ARBA" id="ARBA00048321"/>
    </source>
</evidence>
<evidence type="ECO:0000256" key="7">
    <source>
        <dbReference type="ARBA" id="ARBA00022691"/>
    </source>
</evidence>
<feature type="binding site" evidence="16">
    <location>
        <position position="247"/>
    </location>
    <ligand>
        <name>S-adenosyl-L-methionine</name>
        <dbReference type="ChEBI" id="CHEBI:59789"/>
        <label>2</label>
    </ligand>
</feature>
<dbReference type="UniPathway" id="UPA00251">
    <property type="reaction ID" value="UER00323"/>
</dbReference>
<feature type="binding site" evidence="17">
    <location>
        <position position="70"/>
    </location>
    <ligand>
        <name>[4Fe-4S] cluster</name>
        <dbReference type="ChEBI" id="CHEBI:49883"/>
        <note>4Fe-4S-S-AdoMet</note>
    </ligand>
</feature>
<comment type="subcellular location">
    <subcellularLocation>
        <location evidence="1 15">Cytoplasm</location>
    </subcellularLocation>
</comment>
<feature type="binding site" evidence="16">
    <location>
        <position position="213"/>
    </location>
    <ligand>
        <name>S-adenosyl-L-methionine</name>
        <dbReference type="ChEBI" id="CHEBI:59789"/>
        <label>2</label>
    </ligand>
</feature>
<keyword evidence="7 15" id="KW-0949">S-adenosyl-L-methionine</keyword>
<dbReference type="Pfam" id="PF06969">
    <property type="entry name" value="HemN_C"/>
    <property type="match status" value="1"/>
</dbReference>
<keyword evidence="9 15" id="KW-0560">Oxidoreductase</keyword>
<dbReference type="InterPro" id="IPR058240">
    <property type="entry name" value="rSAM_sf"/>
</dbReference>
<dbReference type="GO" id="GO:0046872">
    <property type="term" value="F:metal ion binding"/>
    <property type="evidence" value="ECO:0007669"/>
    <property type="project" value="UniProtKB-KW"/>
</dbReference>
<keyword evidence="10 15" id="KW-0408">Iron</keyword>
<dbReference type="GO" id="GO:0051989">
    <property type="term" value="F:coproporphyrinogen dehydrogenase activity"/>
    <property type="evidence" value="ECO:0007669"/>
    <property type="project" value="UniProtKB-EC"/>
</dbReference>
<comment type="caution">
    <text evidence="19">The sequence shown here is derived from an EMBL/GenBank/DDBJ whole genome shotgun (WGS) entry which is preliminary data.</text>
</comment>
<evidence type="ECO:0000259" key="18">
    <source>
        <dbReference type="PROSITE" id="PS51918"/>
    </source>
</evidence>
<dbReference type="GO" id="GO:0004109">
    <property type="term" value="F:coproporphyrinogen oxidase activity"/>
    <property type="evidence" value="ECO:0007669"/>
    <property type="project" value="InterPro"/>
</dbReference>
<dbReference type="Gene3D" id="1.10.10.920">
    <property type="match status" value="1"/>
</dbReference>
<evidence type="ECO:0000256" key="5">
    <source>
        <dbReference type="ARBA" id="ARBA00022485"/>
    </source>
</evidence>
<dbReference type="Proteomes" id="UP000054978">
    <property type="component" value="Unassembled WGS sequence"/>
</dbReference>
<dbReference type="InterPro" id="IPR006638">
    <property type="entry name" value="Elp3/MiaA/NifB-like_rSAM"/>
</dbReference>
<dbReference type="GO" id="GO:0006782">
    <property type="term" value="P:protoporphyrinogen IX biosynthetic process"/>
    <property type="evidence" value="ECO:0007669"/>
    <property type="project" value="UniProtKB-UniPathway"/>
</dbReference>
<dbReference type="SUPFAM" id="SSF102114">
    <property type="entry name" value="Radical SAM enzymes"/>
    <property type="match status" value="1"/>
</dbReference>
<dbReference type="FunFam" id="1.10.10.920:FF:000001">
    <property type="entry name" value="Coproporphyrinogen-III oxidase"/>
    <property type="match status" value="1"/>
</dbReference>
<dbReference type="NCBIfam" id="TIGR00538">
    <property type="entry name" value="hemN"/>
    <property type="match status" value="1"/>
</dbReference>
<evidence type="ECO:0000256" key="4">
    <source>
        <dbReference type="ARBA" id="ARBA00011245"/>
    </source>
</evidence>
<keyword evidence="6 15" id="KW-0963">Cytoplasm</keyword>
<feature type="domain" description="Radical SAM core" evidence="18">
    <location>
        <begin position="46"/>
        <end position="284"/>
    </location>
</feature>
<keyword evidence="11 15" id="KW-0411">Iron-sulfur</keyword>
<evidence type="ECO:0000256" key="6">
    <source>
        <dbReference type="ARBA" id="ARBA00022490"/>
    </source>
</evidence>
<evidence type="ECO:0000256" key="1">
    <source>
        <dbReference type="ARBA" id="ARBA00004496"/>
    </source>
</evidence>
<evidence type="ECO:0000256" key="3">
    <source>
        <dbReference type="ARBA" id="ARBA00005493"/>
    </source>
</evidence>
<evidence type="ECO:0000256" key="2">
    <source>
        <dbReference type="ARBA" id="ARBA00004785"/>
    </source>
</evidence>
<dbReference type="OrthoDB" id="9808022at2"/>
<dbReference type="PANTHER" id="PTHR13932:SF6">
    <property type="entry name" value="OXYGEN-INDEPENDENT COPROPORPHYRINOGEN III OXIDASE"/>
    <property type="match status" value="1"/>
</dbReference>
<dbReference type="FunFam" id="3.80.30.20:FF:000012">
    <property type="entry name" value="Coproporphyrinogen-III oxidase"/>
    <property type="match status" value="1"/>
</dbReference>
<feature type="binding site" evidence="16">
    <location>
        <position position="176"/>
    </location>
    <ligand>
        <name>S-adenosyl-L-methionine</name>
        <dbReference type="ChEBI" id="CHEBI:59789"/>
        <label>2</label>
    </ligand>
</feature>
<evidence type="ECO:0000256" key="15">
    <source>
        <dbReference type="PIRNR" id="PIRNR000167"/>
    </source>
</evidence>
<feature type="binding site" evidence="16">
    <location>
        <position position="188"/>
    </location>
    <ligand>
        <name>S-adenosyl-L-methionine</name>
        <dbReference type="ChEBI" id="CHEBI:59789"/>
        <label>2</label>
    </ligand>
</feature>
<feature type="binding site" evidence="16">
    <location>
        <position position="149"/>
    </location>
    <ligand>
        <name>S-adenosyl-L-methionine</name>
        <dbReference type="ChEBI" id="CHEBI:59789"/>
        <label>1</label>
    </ligand>
</feature>
<evidence type="ECO:0000313" key="20">
    <source>
        <dbReference type="Proteomes" id="UP000054978"/>
    </source>
</evidence>
<keyword evidence="20" id="KW-1185">Reference proteome</keyword>
<dbReference type="SMART" id="SM00729">
    <property type="entry name" value="Elp3"/>
    <property type="match status" value="1"/>
</dbReference>
<organism evidence="19 20">
    <name type="scientific">Caballeronia ptereochthonis</name>
    <dbReference type="NCBI Taxonomy" id="1777144"/>
    <lineage>
        <taxon>Bacteria</taxon>
        <taxon>Pseudomonadati</taxon>
        <taxon>Pseudomonadota</taxon>
        <taxon>Betaproteobacteria</taxon>
        <taxon>Burkholderiales</taxon>
        <taxon>Burkholderiaceae</taxon>
        <taxon>Caballeronia</taxon>
    </lineage>
</organism>
<dbReference type="InterPro" id="IPR007197">
    <property type="entry name" value="rSAM"/>
</dbReference>
<feature type="binding site" evidence="17">
    <location>
        <position position="67"/>
    </location>
    <ligand>
        <name>[4Fe-4S] cluster</name>
        <dbReference type="ChEBI" id="CHEBI:49883"/>
        <note>4Fe-4S-S-AdoMet</note>
    </ligand>
</feature>
<comment type="catalytic activity">
    <reaction evidence="14 15">
        <text>coproporphyrinogen III + 2 S-adenosyl-L-methionine = protoporphyrinogen IX + 2 5'-deoxyadenosine + 2 L-methionine + 2 CO2</text>
        <dbReference type="Rhea" id="RHEA:15425"/>
        <dbReference type="ChEBI" id="CHEBI:16526"/>
        <dbReference type="ChEBI" id="CHEBI:17319"/>
        <dbReference type="ChEBI" id="CHEBI:57307"/>
        <dbReference type="ChEBI" id="CHEBI:57309"/>
        <dbReference type="ChEBI" id="CHEBI:57844"/>
        <dbReference type="ChEBI" id="CHEBI:59789"/>
        <dbReference type="EC" id="1.3.98.3"/>
    </reaction>
</comment>
<dbReference type="PANTHER" id="PTHR13932">
    <property type="entry name" value="COPROPORPHYRINIGEN III OXIDASE"/>
    <property type="match status" value="1"/>
</dbReference>
<gene>
    <name evidence="19" type="ORF">AWB83_02091</name>
</gene>
<feature type="binding site" evidence="16">
    <location>
        <position position="57"/>
    </location>
    <ligand>
        <name>S-adenosyl-L-methionine</name>
        <dbReference type="ChEBI" id="CHEBI:59789"/>
        <label>1</label>
    </ligand>
</feature>
<evidence type="ECO:0000256" key="12">
    <source>
        <dbReference type="ARBA" id="ARBA00023244"/>
    </source>
</evidence>
<dbReference type="SFLD" id="SFLDG01065">
    <property type="entry name" value="anaerobic_coproporphyrinogen-I"/>
    <property type="match status" value="1"/>
</dbReference>
<dbReference type="Pfam" id="PF04055">
    <property type="entry name" value="Radical_SAM"/>
    <property type="match status" value="1"/>
</dbReference>
<evidence type="ECO:0000313" key="19">
    <source>
        <dbReference type="EMBL" id="SAK59328.1"/>
    </source>
</evidence>
<comment type="cofactor">
    <cofactor evidence="15 17">
        <name>[4Fe-4S] cluster</name>
        <dbReference type="ChEBI" id="CHEBI:49883"/>
    </cofactor>
    <text evidence="15 17">Binds 1 [4Fe-4S] cluster. The cluster is coordinated with 3 cysteines and an exchangeable S-adenosyl-L-methionine.</text>
</comment>
<protein>
    <recommendedName>
        <fullName evidence="15">Coproporphyrinogen-III oxidase</fullName>
        <ecNumber evidence="15">1.3.98.3</ecNumber>
    </recommendedName>
</protein>
<feature type="binding site" evidence="16">
    <location>
        <begin position="115"/>
        <end position="116"/>
    </location>
    <ligand>
        <name>S-adenosyl-L-methionine</name>
        <dbReference type="ChEBI" id="CHEBI:59789"/>
        <label>2</label>
    </ligand>
</feature>
<evidence type="ECO:0000256" key="13">
    <source>
        <dbReference type="ARBA" id="ARBA00024295"/>
    </source>
</evidence>
<comment type="pathway">
    <text evidence="2 15">Porphyrin-containing compound metabolism; protoporphyrin-IX biosynthesis; protoporphyrinogen-IX from coproporphyrinogen-III (AdoMet route): step 1/1.</text>
</comment>
<dbReference type="InterPro" id="IPR010723">
    <property type="entry name" value="HemN_C"/>
</dbReference>
<dbReference type="GO" id="GO:0051539">
    <property type="term" value="F:4 iron, 4 sulfur cluster binding"/>
    <property type="evidence" value="ECO:0007669"/>
    <property type="project" value="UniProtKB-KW"/>
</dbReference>
<dbReference type="EC" id="1.3.98.3" evidence="15"/>